<evidence type="ECO:0000313" key="2">
    <source>
        <dbReference type="EMBL" id="QTE48124.1"/>
    </source>
</evidence>
<reference evidence="2 4" key="2">
    <citation type="submission" date="2021-03" db="EMBL/GenBank/DDBJ databases">
        <title>Mucilaginibacter strains isolated from gold and copper mining confer multi heavy-metal resistance.</title>
        <authorList>
            <person name="Li Y."/>
        </authorList>
    </citation>
    <scope>NUCLEOTIDE SEQUENCE [LARGE SCALE GENOMIC DNA]</scope>
    <source>
        <strain evidence="2 4">P2-4</strain>
    </source>
</reference>
<gene>
    <name evidence="1" type="ORF">DIU31_006150</name>
    <name evidence="2" type="ORF">J3L21_21555</name>
</gene>
<accession>A0AAE6MH40</accession>
<dbReference type="Proteomes" id="UP000250557">
    <property type="component" value="Chromosome"/>
</dbReference>
<sequence>MAKINPQRLQHTISSLKARFDTDAINSMNDVAEIYVTGMFVVMGMGYDAFVSKCAAPEKFTIEELMQLSYVIDVKLESILKVVVKQGKLNFKPKDISKFLIK</sequence>
<dbReference type="AlphaFoldDB" id="A0AAE6MH40"/>
<dbReference type="EMBL" id="CP071880">
    <property type="protein sequence ID" value="QTE48124.1"/>
    <property type="molecule type" value="Genomic_DNA"/>
</dbReference>
<organism evidence="1 3">
    <name type="scientific">Mucilaginibacter rubeus</name>
    <dbReference type="NCBI Taxonomy" id="2027860"/>
    <lineage>
        <taxon>Bacteria</taxon>
        <taxon>Pseudomonadati</taxon>
        <taxon>Bacteroidota</taxon>
        <taxon>Sphingobacteriia</taxon>
        <taxon>Sphingobacteriales</taxon>
        <taxon>Sphingobacteriaceae</taxon>
        <taxon>Mucilaginibacter</taxon>
    </lineage>
</organism>
<name>A0AAE6MH40_9SPHI</name>
<proteinExistence type="predicted"/>
<protein>
    <submittedName>
        <fullName evidence="1">Uncharacterized protein</fullName>
    </submittedName>
</protein>
<dbReference type="RefSeq" id="WP_112656863.1">
    <property type="nucleotide sequence ID" value="NZ_CP043451.1"/>
</dbReference>
<dbReference type="Proteomes" id="UP000663940">
    <property type="component" value="Chromosome"/>
</dbReference>
<evidence type="ECO:0000313" key="4">
    <source>
        <dbReference type="Proteomes" id="UP000663940"/>
    </source>
</evidence>
<dbReference type="EMBL" id="CP043451">
    <property type="protein sequence ID" value="QEM03123.1"/>
    <property type="molecule type" value="Genomic_DNA"/>
</dbReference>
<reference evidence="1 3" key="1">
    <citation type="submission" date="2019-08" db="EMBL/GenBank/DDBJ databases">
        <title>Comparative genome analysis confer to the adaptation heavy metal polluted environment.</title>
        <authorList>
            <person name="Li Y."/>
        </authorList>
    </citation>
    <scope>NUCLEOTIDE SEQUENCE [LARGE SCALE GENOMIC DNA]</scope>
    <source>
        <strain evidence="1 3">P2</strain>
    </source>
</reference>
<evidence type="ECO:0000313" key="1">
    <source>
        <dbReference type="EMBL" id="QEM03123.1"/>
    </source>
</evidence>
<keyword evidence="4" id="KW-1185">Reference proteome</keyword>
<evidence type="ECO:0000313" key="3">
    <source>
        <dbReference type="Proteomes" id="UP000250557"/>
    </source>
</evidence>